<evidence type="ECO:0000313" key="3">
    <source>
        <dbReference type="Proteomes" id="UP000828390"/>
    </source>
</evidence>
<dbReference type="Proteomes" id="UP000828390">
    <property type="component" value="Unassembled WGS sequence"/>
</dbReference>
<feature type="transmembrane region" description="Helical" evidence="1">
    <location>
        <begin position="35"/>
        <end position="57"/>
    </location>
</feature>
<dbReference type="EMBL" id="JAIWYP010000003">
    <property type="protein sequence ID" value="KAH3857721.1"/>
    <property type="molecule type" value="Genomic_DNA"/>
</dbReference>
<comment type="caution">
    <text evidence="2">The sequence shown here is derived from an EMBL/GenBank/DDBJ whole genome shotgun (WGS) entry which is preliminary data.</text>
</comment>
<evidence type="ECO:0000256" key="1">
    <source>
        <dbReference type="SAM" id="Phobius"/>
    </source>
</evidence>
<dbReference type="AlphaFoldDB" id="A0A9D4LGV9"/>
<reference evidence="2" key="2">
    <citation type="submission" date="2020-11" db="EMBL/GenBank/DDBJ databases">
        <authorList>
            <person name="McCartney M.A."/>
            <person name="Auch B."/>
            <person name="Kono T."/>
            <person name="Mallez S."/>
            <person name="Becker A."/>
            <person name="Gohl D.M."/>
            <person name="Silverstein K.A.T."/>
            <person name="Koren S."/>
            <person name="Bechman K.B."/>
            <person name="Herman A."/>
            <person name="Abrahante J.E."/>
            <person name="Garbe J."/>
        </authorList>
    </citation>
    <scope>NUCLEOTIDE SEQUENCE</scope>
    <source>
        <strain evidence="2">Duluth1</strain>
        <tissue evidence="2">Whole animal</tissue>
    </source>
</reference>
<proteinExistence type="predicted"/>
<accession>A0A9D4LGV9</accession>
<keyword evidence="1" id="KW-0812">Transmembrane</keyword>
<protein>
    <submittedName>
        <fullName evidence="2">Uncharacterized protein</fullName>
    </submittedName>
</protein>
<keyword evidence="3" id="KW-1185">Reference proteome</keyword>
<sequence length="84" mass="9162">MEGIPFGYLCWWPSQCRVFSLGTSVGGHHKGGDSLWVLMLVAITMEGILSGYFSLLVAITMEGIFRLVLLLVAITMEGILPGFL</sequence>
<organism evidence="2 3">
    <name type="scientific">Dreissena polymorpha</name>
    <name type="common">Zebra mussel</name>
    <name type="synonym">Mytilus polymorpha</name>
    <dbReference type="NCBI Taxonomy" id="45954"/>
    <lineage>
        <taxon>Eukaryota</taxon>
        <taxon>Metazoa</taxon>
        <taxon>Spiralia</taxon>
        <taxon>Lophotrochozoa</taxon>
        <taxon>Mollusca</taxon>
        <taxon>Bivalvia</taxon>
        <taxon>Autobranchia</taxon>
        <taxon>Heteroconchia</taxon>
        <taxon>Euheterodonta</taxon>
        <taxon>Imparidentia</taxon>
        <taxon>Neoheterodontei</taxon>
        <taxon>Myida</taxon>
        <taxon>Dreissenoidea</taxon>
        <taxon>Dreissenidae</taxon>
        <taxon>Dreissena</taxon>
    </lineage>
</organism>
<evidence type="ECO:0000313" key="2">
    <source>
        <dbReference type="EMBL" id="KAH3857721.1"/>
    </source>
</evidence>
<name>A0A9D4LGV9_DREPO</name>
<keyword evidence="1" id="KW-0472">Membrane</keyword>
<gene>
    <name evidence="2" type="ORF">DPMN_100334</name>
</gene>
<keyword evidence="1" id="KW-1133">Transmembrane helix</keyword>
<feature type="transmembrane region" description="Helical" evidence="1">
    <location>
        <begin position="64"/>
        <end position="83"/>
    </location>
</feature>
<reference evidence="2" key="1">
    <citation type="journal article" date="2019" name="bioRxiv">
        <title>The Genome of the Zebra Mussel, Dreissena polymorpha: A Resource for Invasive Species Research.</title>
        <authorList>
            <person name="McCartney M.A."/>
            <person name="Auch B."/>
            <person name="Kono T."/>
            <person name="Mallez S."/>
            <person name="Zhang Y."/>
            <person name="Obille A."/>
            <person name="Becker A."/>
            <person name="Abrahante J.E."/>
            <person name="Garbe J."/>
            <person name="Badalamenti J.P."/>
            <person name="Herman A."/>
            <person name="Mangelson H."/>
            <person name="Liachko I."/>
            <person name="Sullivan S."/>
            <person name="Sone E.D."/>
            <person name="Koren S."/>
            <person name="Silverstein K.A.T."/>
            <person name="Beckman K.B."/>
            <person name="Gohl D.M."/>
        </authorList>
    </citation>
    <scope>NUCLEOTIDE SEQUENCE</scope>
    <source>
        <strain evidence="2">Duluth1</strain>
        <tissue evidence="2">Whole animal</tissue>
    </source>
</reference>